<dbReference type="EMBL" id="JACHFJ010000006">
    <property type="protein sequence ID" value="MBB5373358.1"/>
    <property type="molecule type" value="Genomic_DNA"/>
</dbReference>
<feature type="domain" description="ABC transporter" evidence="1">
    <location>
        <begin position="36"/>
        <end position="72"/>
    </location>
</feature>
<evidence type="ECO:0000313" key="3">
    <source>
        <dbReference type="Proteomes" id="UP000553706"/>
    </source>
</evidence>
<reference evidence="2 3" key="1">
    <citation type="submission" date="2020-08" db="EMBL/GenBank/DDBJ databases">
        <title>Genomic Encyclopedia of Type Strains, Phase IV (KMG-IV): sequencing the most valuable type-strain genomes for metagenomic binning, comparative biology and taxonomic classification.</title>
        <authorList>
            <person name="Goeker M."/>
        </authorList>
    </citation>
    <scope>NUCLEOTIDE SEQUENCE [LARGE SCALE GENOMIC DNA]</scope>
    <source>
        <strain evidence="2 3">DSM 27026</strain>
    </source>
</reference>
<dbReference type="SUPFAM" id="SSF52540">
    <property type="entry name" value="P-loop containing nucleoside triphosphate hydrolases"/>
    <property type="match status" value="1"/>
</dbReference>
<proteinExistence type="predicted"/>
<dbReference type="Pfam" id="PF00005">
    <property type="entry name" value="ABC_tran"/>
    <property type="match status" value="1"/>
</dbReference>
<evidence type="ECO:0000259" key="1">
    <source>
        <dbReference type="Pfam" id="PF00005"/>
    </source>
</evidence>
<dbReference type="RefSeq" id="WP_343062359.1">
    <property type="nucleotide sequence ID" value="NZ_JACHFJ010000006.1"/>
</dbReference>
<keyword evidence="2" id="KW-0067">ATP-binding</keyword>
<dbReference type="Proteomes" id="UP000553706">
    <property type="component" value="Unassembled WGS sequence"/>
</dbReference>
<dbReference type="GO" id="GO:0005524">
    <property type="term" value="F:ATP binding"/>
    <property type="evidence" value="ECO:0007669"/>
    <property type="project" value="UniProtKB-KW"/>
</dbReference>
<dbReference type="InterPro" id="IPR027417">
    <property type="entry name" value="P-loop_NTPase"/>
</dbReference>
<dbReference type="GO" id="GO:0016887">
    <property type="term" value="F:ATP hydrolysis activity"/>
    <property type="evidence" value="ECO:0007669"/>
    <property type="project" value="InterPro"/>
</dbReference>
<dbReference type="InterPro" id="IPR003439">
    <property type="entry name" value="ABC_transporter-like_ATP-bd"/>
</dbReference>
<protein>
    <submittedName>
        <fullName evidence="2">Energy-coupling factor transporter ATP-binding protein EcfA2</fullName>
    </submittedName>
</protein>
<comment type="caution">
    <text evidence="2">The sequence shown here is derived from an EMBL/GenBank/DDBJ whole genome shotgun (WGS) entry which is preliminary data.</text>
</comment>
<dbReference type="Gene3D" id="3.40.50.300">
    <property type="entry name" value="P-loop containing nucleotide triphosphate hydrolases"/>
    <property type="match status" value="1"/>
</dbReference>
<name>A0A840VBS9_9PROT</name>
<gene>
    <name evidence="2" type="ORF">HNP71_001618</name>
</gene>
<dbReference type="AlphaFoldDB" id="A0A840VBS9"/>
<keyword evidence="2" id="KW-0547">Nucleotide-binding</keyword>
<accession>A0A840VBS9</accession>
<sequence length="163" mass="17683">MRNFILLLKESLLPTSRSAPSTRFSVPRPTGTGALDGGSLTIRDKEFFTLLGPSGCGKTSLLRMLRGLRNADTRRDPSARAKHGRVAAARQAGEHGLPELRAVSASHRDDPISYFKLDHYDYLRLGGIVKTLNKPTLFMMENGYAVAEIGINAVNVLSGFLGG</sequence>
<organism evidence="2 3">
    <name type="scientific">Acidocella aromatica</name>
    <dbReference type="NCBI Taxonomy" id="1303579"/>
    <lineage>
        <taxon>Bacteria</taxon>
        <taxon>Pseudomonadati</taxon>
        <taxon>Pseudomonadota</taxon>
        <taxon>Alphaproteobacteria</taxon>
        <taxon>Acetobacterales</taxon>
        <taxon>Acidocellaceae</taxon>
        <taxon>Acidocella</taxon>
    </lineage>
</organism>
<keyword evidence="3" id="KW-1185">Reference proteome</keyword>
<evidence type="ECO:0000313" key="2">
    <source>
        <dbReference type="EMBL" id="MBB5373358.1"/>
    </source>
</evidence>